<dbReference type="RefSeq" id="XP_028463475.1">
    <property type="nucleotide sequence ID" value="XM_028615615.1"/>
</dbReference>
<feature type="compositionally biased region" description="Basic and acidic residues" evidence="1">
    <location>
        <begin position="217"/>
        <end position="232"/>
    </location>
</feature>
<feature type="compositionally biased region" description="Polar residues" evidence="1">
    <location>
        <begin position="166"/>
        <end position="200"/>
    </location>
</feature>
<reference evidence="3 4" key="1">
    <citation type="journal article" date="2018" name="Mol. Ecol.">
        <title>The obligate alkalophilic soda-lake fungus Sodiomyces alkalinus has shifted to a protein diet.</title>
        <authorList>
            <person name="Grum-Grzhimaylo A.A."/>
            <person name="Falkoski D.L."/>
            <person name="van den Heuvel J."/>
            <person name="Valero-Jimenez C.A."/>
            <person name="Min B."/>
            <person name="Choi I.G."/>
            <person name="Lipzen A."/>
            <person name="Daum C.G."/>
            <person name="Aanen D.K."/>
            <person name="Tsang A."/>
            <person name="Henrissat B."/>
            <person name="Bilanenko E.N."/>
            <person name="de Vries R.P."/>
            <person name="van Kan J.A.L."/>
            <person name="Grigoriev I.V."/>
            <person name="Debets A.J.M."/>
        </authorList>
    </citation>
    <scope>NUCLEOTIDE SEQUENCE [LARGE SCALE GENOMIC DNA]</scope>
    <source>
        <strain evidence="3 4">F11</strain>
    </source>
</reference>
<dbReference type="OrthoDB" id="5426355at2759"/>
<feature type="region of interest" description="Disordered" evidence="1">
    <location>
        <begin position="95"/>
        <end position="123"/>
    </location>
</feature>
<keyword evidence="2" id="KW-1133">Transmembrane helix</keyword>
<sequence>MAPQDNGPSTTLVPFNDLPDCVFSCGVLHDANGACVPPAAEQVDTDCFCNFGPLQPWRQGIRGVCDYAQCQDAEFSSVQGWFTSFCNAAEGGETATSTATTNTDPGAGASPPPNSDNQTSGGGGDWISHHWRWVIGIVIMVVGIAAIWIGACIWRRRYLKRKERASQSGKHTSATAFPTAGGSSLHASQSGGGSPNSSDRSGPGVFMPGTAVAYSDQSKEKKKWVVRDRGPN</sequence>
<gene>
    <name evidence="3" type="ORF">SODALDRAFT_71990</name>
</gene>
<dbReference type="STRING" id="1314773.A0A3N2PMG9"/>
<evidence type="ECO:0000256" key="1">
    <source>
        <dbReference type="SAM" id="MobiDB-lite"/>
    </source>
</evidence>
<keyword evidence="2" id="KW-0812">Transmembrane</keyword>
<organism evidence="3 4">
    <name type="scientific">Sodiomyces alkalinus (strain CBS 110278 / VKM F-3762 / F11)</name>
    <name type="common">Alkaliphilic filamentous fungus</name>
    <dbReference type="NCBI Taxonomy" id="1314773"/>
    <lineage>
        <taxon>Eukaryota</taxon>
        <taxon>Fungi</taxon>
        <taxon>Dikarya</taxon>
        <taxon>Ascomycota</taxon>
        <taxon>Pezizomycotina</taxon>
        <taxon>Sordariomycetes</taxon>
        <taxon>Hypocreomycetidae</taxon>
        <taxon>Glomerellales</taxon>
        <taxon>Plectosphaerellaceae</taxon>
        <taxon>Sodiomyces</taxon>
    </lineage>
</organism>
<dbReference type="EMBL" id="ML119061">
    <property type="protein sequence ID" value="ROT35669.1"/>
    <property type="molecule type" value="Genomic_DNA"/>
</dbReference>
<proteinExistence type="predicted"/>
<name>A0A3N2PMG9_SODAK</name>
<feature type="transmembrane region" description="Helical" evidence="2">
    <location>
        <begin position="133"/>
        <end position="154"/>
    </location>
</feature>
<dbReference type="GeneID" id="39584092"/>
<feature type="region of interest" description="Disordered" evidence="1">
    <location>
        <begin position="164"/>
        <end position="232"/>
    </location>
</feature>
<evidence type="ECO:0000313" key="4">
    <source>
        <dbReference type="Proteomes" id="UP000272025"/>
    </source>
</evidence>
<accession>A0A3N2PMG9</accession>
<keyword evidence="2" id="KW-0472">Membrane</keyword>
<evidence type="ECO:0000313" key="3">
    <source>
        <dbReference type="EMBL" id="ROT35669.1"/>
    </source>
</evidence>
<protein>
    <submittedName>
        <fullName evidence="3">Uncharacterized protein</fullName>
    </submittedName>
</protein>
<keyword evidence="4" id="KW-1185">Reference proteome</keyword>
<dbReference type="Proteomes" id="UP000272025">
    <property type="component" value="Unassembled WGS sequence"/>
</dbReference>
<dbReference type="AlphaFoldDB" id="A0A3N2PMG9"/>
<evidence type="ECO:0000256" key="2">
    <source>
        <dbReference type="SAM" id="Phobius"/>
    </source>
</evidence>